<protein>
    <submittedName>
        <fullName evidence="1">Uncharacterized protein</fullName>
    </submittedName>
</protein>
<name>A0A645GCT4_9ZZZZ</name>
<comment type="caution">
    <text evidence="1">The sequence shown here is derived from an EMBL/GenBank/DDBJ whole genome shotgun (WGS) entry which is preliminary data.</text>
</comment>
<reference evidence="1" key="1">
    <citation type="submission" date="2019-08" db="EMBL/GenBank/DDBJ databases">
        <authorList>
            <person name="Kucharzyk K."/>
            <person name="Murdoch R.W."/>
            <person name="Higgins S."/>
            <person name="Loffler F."/>
        </authorList>
    </citation>
    <scope>NUCLEOTIDE SEQUENCE</scope>
</reference>
<organism evidence="1">
    <name type="scientific">bioreactor metagenome</name>
    <dbReference type="NCBI Taxonomy" id="1076179"/>
    <lineage>
        <taxon>unclassified sequences</taxon>
        <taxon>metagenomes</taxon>
        <taxon>ecological metagenomes</taxon>
    </lineage>
</organism>
<sequence>MVTEHIEHLSQCFFPYRDLYRQTGIRDDGLSGYSGGERKGDGSDCLLIDVGTYLEDHFPSVTGYQHIVYGRQLLLEYRFNDTAADGFYIAQVHFIHDWPQLLSAYLDAEIYFSQQCSDSVWCKLTLSVP</sequence>
<proteinExistence type="predicted"/>
<accession>A0A645GCT4</accession>
<dbReference type="AlphaFoldDB" id="A0A645GCT4"/>
<gene>
    <name evidence="1" type="ORF">SDC9_170981</name>
</gene>
<dbReference type="EMBL" id="VSSQ01072148">
    <property type="protein sequence ID" value="MPN23589.1"/>
    <property type="molecule type" value="Genomic_DNA"/>
</dbReference>
<evidence type="ECO:0000313" key="1">
    <source>
        <dbReference type="EMBL" id="MPN23589.1"/>
    </source>
</evidence>